<dbReference type="InterPro" id="IPR039261">
    <property type="entry name" value="FNR_nucleotide-bd"/>
</dbReference>
<organism evidence="20">
    <name type="scientific">Oryza nivara</name>
    <name type="common">Indian wild rice</name>
    <name type="synonym">Oryza sativa f. spontanea</name>
    <dbReference type="NCBI Taxonomy" id="4536"/>
    <lineage>
        <taxon>Eukaryota</taxon>
        <taxon>Viridiplantae</taxon>
        <taxon>Streptophyta</taxon>
        <taxon>Embryophyta</taxon>
        <taxon>Tracheophyta</taxon>
        <taxon>Spermatophyta</taxon>
        <taxon>Magnoliopsida</taxon>
        <taxon>Liliopsida</taxon>
        <taxon>Poales</taxon>
        <taxon>Poaceae</taxon>
        <taxon>BOP clade</taxon>
        <taxon>Oryzoideae</taxon>
        <taxon>Oryzeae</taxon>
        <taxon>Oryzinae</taxon>
        <taxon>Oryza</taxon>
    </lineage>
</organism>
<keyword evidence="14" id="KW-0520">NAD</keyword>
<evidence type="ECO:0000313" key="21">
    <source>
        <dbReference type="Proteomes" id="UP000006591"/>
    </source>
</evidence>
<dbReference type="FunFam" id="3.90.420.10:FF:000003">
    <property type="entry name" value="Nitrate reductase"/>
    <property type="match status" value="1"/>
</dbReference>
<keyword evidence="21" id="KW-1185">Reference proteome</keyword>
<keyword evidence="15" id="KW-0534">Nitrate assimilation</keyword>
<accession>A0A0E0ID56</accession>
<dbReference type="SUPFAM" id="SSF56524">
    <property type="entry name" value="Oxidoreductase molybdopterin-binding domain"/>
    <property type="match status" value="1"/>
</dbReference>
<evidence type="ECO:0000256" key="10">
    <source>
        <dbReference type="ARBA" id="ARBA00022723"/>
    </source>
</evidence>
<feature type="domain" description="Moybdenum cofactor oxidoreductase dimerisation" evidence="19">
    <location>
        <begin position="354"/>
        <end position="473"/>
    </location>
</feature>
<dbReference type="InterPro" id="IPR014756">
    <property type="entry name" value="Ig_E-set"/>
</dbReference>
<evidence type="ECO:0000259" key="17">
    <source>
        <dbReference type="Pfam" id="PF00174"/>
    </source>
</evidence>
<dbReference type="GO" id="GO:0030151">
    <property type="term" value="F:molybdenum ion binding"/>
    <property type="evidence" value="ECO:0007669"/>
    <property type="project" value="InterPro"/>
</dbReference>
<keyword evidence="8" id="KW-0349">Heme</keyword>
<evidence type="ECO:0000256" key="13">
    <source>
        <dbReference type="ARBA" id="ARBA00023004"/>
    </source>
</evidence>
<dbReference type="CDD" id="cd02112">
    <property type="entry name" value="eukary_NR_Moco"/>
    <property type="match status" value="1"/>
</dbReference>
<keyword evidence="7" id="KW-0500">Molybdenum</keyword>
<dbReference type="Pfam" id="PF00175">
    <property type="entry name" value="NAD_binding_1"/>
    <property type="match status" value="1"/>
</dbReference>
<feature type="compositionally biased region" description="Acidic residues" evidence="16">
    <location>
        <begin position="66"/>
        <end position="76"/>
    </location>
</feature>
<evidence type="ECO:0000256" key="3">
    <source>
        <dbReference type="ARBA" id="ARBA00001974"/>
    </source>
</evidence>
<dbReference type="PRINTS" id="PR00410">
    <property type="entry name" value="PHEHYDRXLASE"/>
</dbReference>
<evidence type="ECO:0000256" key="12">
    <source>
        <dbReference type="ARBA" id="ARBA00023002"/>
    </source>
</evidence>
<dbReference type="Gene3D" id="3.40.50.80">
    <property type="entry name" value="Nucleotide-binding domain of ferredoxin-NADP reductase (FNR) module"/>
    <property type="match status" value="1"/>
</dbReference>
<dbReference type="Gene3D" id="2.60.40.650">
    <property type="match status" value="1"/>
</dbReference>
<dbReference type="SUPFAM" id="SSF52343">
    <property type="entry name" value="Ferredoxin reductase-like, C-terminal NADP-linked domain"/>
    <property type="match status" value="1"/>
</dbReference>
<dbReference type="PANTHER" id="PTHR19372:SF16">
    <property type="entry name" value="NITRATE REDUCTASE"/>
    <property type="match status" value="1"/>
</dbReference>
<dbReference type="GO" id="GO:0006790">
    <property type="term" value="P:sulfur compound metabolic process"/>
    <property type="evidence" value="ECO:0007669"/>
    <property type="project" value="TreeGrafter"/>
</dbReference>
<sequence>MAASVQPRQFGHLEPGSAPVRGAASSNGAKAYPPANGIPRRADSPVRGCGFPPLVSPPPRKPPSDGSDDEEEEQEDWRELYGSHLQLEVEPPVRDARDEGTADAWIERNPSLIRLTGKHPLNCEPPLARLMHHGFITPAALHYVRNHGAVPRGDWSTWTVDVTGLVKRPMRLTMDELVNGFPAVEVPVTLACSGNRRKEQNMVQQTVGFNWGAAGVSTSVWRGARLRDVLRRCGIMPSKGGALNVCFEGAEDLPGGGGSKYGTSITRQWALDPSRDIMLAYMQNGEPLLPDHGFPVRAIIPGCIGGRMVKWVKRIIVTTAESDNYYHYKDNRVLPSHVDAELANADAWWYKPEYIINELNVNSVITTPGHDEILPINGITTQRGYTMKGYAYSGGGKRITRVEVTLDGGETWLVCVLDLPEKPTKYGKHWCWCFWSVEVEVLDLLGAKEIAVRAWDQSHNTQPEKLIWNLMPRNARRLAMIAGGSGITPMYQVIQSVLRDQPEDTTEMHLVYANRTEDDILLRDELDRWAAEYPDRLKVWYVIDQVKRPEEGWKYSVGFVTEEVLREHVPEGGDDTLALACGPPPMIKFAVSPNLEKMKYDMANSFIVF</sequence>
<dbReference type="GO" id="GO:0043546">
    <property type="term" value="F:molybdopterin cofactor binding"/>
    <property type="evidence" value="ECO:0007669"/>
    <property type="project" value="InterPro"/>
</dbReference>
<dbReference type="STRING" id="4536.A0A0E0ID56"/>
<evidence type="ECO:0000256" key="5">
    <source>
        <dbReference type="ARBA" id="ARBA00006253"/>
    </source>
</evidence>
<dbReference type="HOGENOM" id="CLU_003827_5_4_1"/>
<keyword evidence="13" id="KW-0408">Iron</keyword>
<keyword evidence="12" id="KW-0560">Oxidoreductase</keyword>
<dbReference type="FunFam" id="3.40.50.80:FF:000025">
    <property type="entry name" value="Nitrate reductase [NADH]"/>
    <property type="match status" value="1"/>
</dbReference>
<reference evidence="20" key="1">
    <citation type="submission" date="2015-04" db="UniProtKB">
        <authorList>
            <consortium name="EnsemblPlants"/>
        </authorList>
    </citation>
    <scope>IDENTIFICATION</scope>
    <source>
        <strain evidence="20">SL10</strain>
    </source>
</reference>
<dbReference type="InterPro" id="IPR005066">
    <property type="entry name" value="MoCF_OxRdtse_dimer"/>
</dbReference>
<reference evidence="20" key="2">
    <citation type="submission" date="2018-04" db="EMBL/GenBank/DDBJ databases">
        <title>OnivRS2 (Oryza nivara Reference Sequence Version 2).</title>
        <authorList>
            <person name="Zhang J."/>
            <person name="Kudrna D."/>
            <person name="Lee S."/>
            <person name="Talag J."/>
            <person name="Rajasekar S."/>
            <person name="Welchert J."/>
            <person name="Hsing Y.-I."/>
            <person name="Wing R.A."/>
        </authorList>
    </citation>
    <scope>NUCLEOTIDE SEQUENCE [LARGE SCALE GENOMIC DNA]</scope>
    <source>
        <strain evidence="20">SL10</strain>
    </source>
</reference>
<name>A0A0E0ID56_ORYNI</name>
<evidence type="ECO:0000256" key="2">
    <source>
        <dbReference type="ARBA" id="ARBA00001971"/>
    </source>
</evidence>
<dbReference type="SUPFAM" id="SSF81296">
    <property type="entry name" value="E set domains"/>
    <property type="match status" value="1"/>
</dbReference>
<dbReference type="PRINTS" id="PR00371">
    <property type="entry name" value="FPNCR"/>
</dbReference>
<dbReference type="InterPro" id="IPR008335">
    <property type="entry name" value="Mopterin_OxRdtase_euk"/>
</dbReference>
<comment type="cofactor">
    <cofactor evidence="3">
        <name>FAD</name>
        <dbReference type="ChEBI" id="CHEBI:57692"/>
    </cofactor>
</comment>
<dbReference type="Gramene" id="ONIVA08G19470.1">
    <property type="protein sequence ID" value="ONIVA08G19470.1"/>
    <property type="gene ID" value="ONIVA08G19470"/>
</dbReference>
<comment type="cofactor">
    <cofactor evidence="2">
        <name>heme</name>
        <dbReference type="ChEBI" id="CHEBI:30413"/>
    </cofactor>
</comment>
<dbReference type="Gene3D" id="3.90.420.10">
    <property type="entry name" value="Oxidoreductase, molybdopterin-binding domain"/>
    <property type="match status" value="1"/>
</dbReference>
<evidence type="ECO:0000256" key="14">
    <source>
        <dbReference type="ARBA" id="ARBA00023027"/>
    </source>
</evidence>
<evidence type="ECO:0000256" key="16">
    <source>
        <dbReference type="SAM" id="MobiDB-lite"/>
    </source>
</evidence>
<dbReference type="InterPro" id="IPR001709">
    <property type="entry name" value="Flavoprot_Pyr_Nucl_cyt_Rdtase"/>
</dbReference>
<dbReference type="InterPro" id="IPR022407">
    <property type="entry name" value="OxRdtase_Mopterin_BS"/>
</dbReference>
<dbReference type="Pfam" id="PF03404">
    <property type="entry name" value="Mo-co_dimer"/>
    <property type="match status" value="1"/>
</dbReference>
<feature type="domain" description="Oxidoreductase FAD/NAD(P)-binding" evidence="18">
    <location>
        <begin position="480"/>
        <end position="590"/>
    </location>
</feature>
<dbReference type="InterPro" id="IPR000572">
    <property type="entry name" value="OxRdtase_Mopterin-bd_dom"/>
</dbReference>
<dbReference type="InterPro" id="IPR001433">
    <property type="entry name" value="OxRdtase_FAD/NAD-bd"/>
</dbReference>
<dbReference type="Pfam" id="PF00174">
    <property type="entry name" value="Oxidored_molyb"/>
    <property type="match status" value="1"/>
</dbReference>
<evidence type="ECO:0000313" key="20">
    <source>
        <dbReference type="EnsemblPlants" id="ONIVA08G19470.1"/>
    </source>
</evidence>
<dbReference type="Proteomes" id="UP000006591">
    <property type="component" value="Chromosome 8"/>
</dbReference>
<protein>
    <recommendedName>
        <fullName evidence="22">Nitrate reductase</fullName>
    </recommendedName>
</protein>
<dbReference type="GO" id="GO:0031090">
    <property type="term" value="C:organelle membrane"/>
    <property type="evidence" value="ECO:0007669"/>
    <property type="project" value="UniProtKB-ARBA"/>
</dbReference>
<dbReference type="PRINTS" id="PR00407">
    <property type="entry name" value="EUMOPTERIN"/>
</dbReference>
<comment type="subunit">
    <text evidence="6">Homodimer.</text>
</comment>
<dbReference type="PROSITE" id="PS00559">
    <property type="entry name" value="MOLYBDOPTERIN_EUK"/>
    <property type="match status" value="1"/>
</dbReference>
<dbReference type="EnsemblPlants" id="ONIVA08G19470.1">
    <property type="protein sequence ID" value="ONIVA08G19470.1"/>
    <property type="gene ID" value="ONIVA08G19470"/>
</dbReference>
<keyword evidence="11" id="KW-0274">FAD</keyword>
<proteinExistence type="inferred from homology"/>
<feature type="region of interest" description="Disordered" evidence="16">
    <location>
        <begin position="1"/>
        <end position="77"/>
    </location>
</feature>
<evidence type="ECO:0000256" key="1">
    <source>
        <dbReference type="ARBA" id="ARBA00001924"/>
    </source>
</evidence>
<dbReference type="eggNOG" id="KOG0535">
    <property type="taxonomic scope" value="Eukaryota"/>
</dbReference>
<keyword evidence="10" id="KW-0479">Metal-binding</keyword>
<dbReference type="CDD" id="cd06183">
    <property type="entry name" value="cyt_b5_reduct_like"/>
    <property type="match status" value="1"/>
</dbReference>
<dbReference type="eggNOG" id="KOG0534">
    <property type="taxonomic scope" value="Eukaryota"/>
</dbReference>
<dbReference type="AlphaFoldDB" id="A0A0E0ID56"/>
<dbReference type="OMA" id="SANEICF"/>
<evidence type="ECO:0000256" key="9">
    <source>
        <dbReference type="ARBA" id="ARBA00022630"/>
    </source>
</evidence>
<comment type="cofactor">
    <cofactor evidence="1">
        <name>Mo-molybdopterin</name>
        <dbReference type="ChEBI" id="CHEBI:71302"/>
    </cofactor>
</comment>
<evidence type="ECO:0000259" key="19">
    <source>
        <dbReference type="Pfam" id="PF03404"/>
    </source>
</evidence>
<evidence type="ECO:0000259" key="18">
    <source>
        <dbReference type="Pfam" id="PF00175"/>
    </source>
</evidence>
<evidence type="ECO:0000256" key="15">
    <source>
        <dbReference type="ARBA" id="ARBA00023063"/>
    </source>
</evidence>
<evidence type="ECO:0000256" key="11">
    <source>
        <dbReference type="ARBA" id="ARBA00022827"/>
    </source>
</evidence>
<keyword evidence="9" id="KW-0285">Flavoprotein</keyword>
<dbReference type="GO" id="GO:0020037">
    <property type="term" value="F:heme binding"/>
    <property type="evidence" value="ECO:0007669"/>
    <property type="project" value="TreeGrafter"/>
</dbReference>
<feature type="domain" description="Oxidoreductase molybdopterin-binding" evidence="17">
    <location>
        <begin position="147"/>
        <end position="326"/>
    </location>
</feature>
<comment type="function">
    <text evidence="4">Nitrate reductase is a key enzyme involved in the first step of nitrate assimilation in plants, fungi and bacteria.</text>
</comment>
<evidence type="ECO:0000256" key="6">
    <source>
        <dbReference type="ARBA" id="ARBA00011738"/>
    </source>
</evidence>
<evidence type="ECO:0000256" key="4">
    <source>
        <dbReference type="ARBA" id="ARBA00003838"/>
    </source>
</evidence>
<comment type="similarity">
    <text evidence="5">Belongs to the nitrate reductase family.</text>
</comment>
<dbReference type="GO" id="GO:0008482">
    <property type="term" value="F:sulfite oxidase activity"/>
    <property type="evidence" value="ECO:0007669"/>
    <property type="project" value="TreeGrafter"/>
</dbReference>
<evidence type="ECO:0000256" key="8">
    <source>
        <dbReference type="ARBA" id="ARBA00022617"/>
    </source>
</evidence>
<dbReference type="GO" id="GO:0042128">
    <property type="term" value="P:nitrate assimilation"/>
    <property type="evidence" value="ECO:0007669"/>
    <property type="project" value="UniProtKB-KW"/>
</dbReference>
<dbReference type="PANTHER" id="PTHR19372">
    <property type="entry name" value="SULFITE REDUCTASE"/>
    <property type="match status" value="1"/>
</dbReference>
<dbReference type="InterPro" id="IPR036374">
    <property type="entry name" value="OxRdtase_Mopterin-bd_sf"/>
</dbReference>
<evidence type="ECO:0000256" key="7">
    <source>
        <dbReference type="ARBA" id="ARBA00022505"/>
    </source>
</evidence>
<evidence type="ECO:0008006" key="22">
    <source>
        <dbReference type="Google" id="ProtNLM"/>
    </source>
</evidence>